<comment type="caution">
    <text evidence="1">The sequence shown here is derived from an EMBL/GenBank/DDBJ whole genome shotgun (WGS) entry which is preliminary data.</text>
</comment>
<dbReference type="PANTHER" id="PTHR47074:SF11">
    <property type="entry name" value="REVERSE TRANSCRIPTASE-LIKE PROTEIN"/>
    <property type="match status" value="1"/>
</dbReference>
<proteinExistence type="predicted"/>
<evidence type="ECO:0000313" key="1">
    <source>
        <dbReference type="EMBL" id="PKI69991.1"/>
    </source>
</evidence>
<dbReference type="PANTHER" id="PTHR47074">
    <property type="entry name" value="BNAC02G40300D PROTEIN"/>
    <property type="match status" value="1"/>
</dbReference>
<dbReference type="Proteomes" id="UP000233551">
    <property type="component" value="Unassembled WGS sequence"/>
</dbReference>
<reference evidence="1 2" key="1">
    <citation type="submission" date="2017-11" db="EMBL/GenBank/DDBJ databases">
        <title>De-novo sequencing of pomegranate (Punica granatum L.) genome.</title>
        <authorList>
            <person name="Akparov Z."/>
            <person name="Amiraslanov A."/>
            <person name="Hajiyeva S."/>
            <person name="Abbasov M."/>
            <person name="Kaur K."/>
            <person name="Hamwieh A."/>
            <person name="Solovyev V."/>
            <person name="Salamov A."/>
            <person name="Braich B."/>
            <person name="Kosarev P."/>
            <person name="Mahmoud A."/>
            <person name="Hajiyev E."/>
            <person name="Babayeva S."/>
            <person name="Izzatullayeva V."/>
            <person name="Mammadov A."/>
            <person name="Mammadov A."/>
            <person name="Sharifova S."/>
            <person name="Ojaghi J."/>
            <person name="Eynullazada K."/>
            <person name="Bayramov B."/>
            <person name="Abdulazimova A."/>
            <person name="Shahmuradov I."/>
        </authorList>
    </citation>
    <scope>NUCLEOTIDE SEQUENCE [LARGE SCALE GENOMIC DNA]</scope>
    <source>
        <strain evidence="2">cv. AG2017</strain>
        <tissue evidence="1">Leaf</tissue>
    </source>
</reference>
<accession>A0A2I0KNC5</accession>
<organism evidence="1 2">
    <name type="scientific">Punica granatum</name>
    <name type="common">Pomegranate</name>
    <dbReference type="NCBI Taxonomy" id="22663"/>
    <lineage>
        <taxon>Eukaryota</taxon>
        <taxon>Viridiplantae</taxon>
        <taxon>Streptophyta</taxon>
        <taxon>Embryophyta</taxon>
        <taxon>Tracheophyta</taxon>
        <taxon>Spermatophyta</taxon>
        <taxon>Magnoliopsida</taxon>
        <taxon>eudicotyledons</taxon>
        <taxon>Gunneridae</taxon>
        <taxon>Pentapetalae</taxon>
        <taxon>rosids</taxon>
        <taxon>malvids</taxon>
        <taxon>Myrtales</taxon>
        <taxon>Lythraceae</taxon>
        <taxon>Punica</taxon>
    </lineage>
</organism>
<dbReference type="InterPro" id="IPR052929">
    <property type="entry name" value="RNase_H-like_EbsB-rel"/>
</dbReference>
<evidence type="ECO:0000313" key="2">
    <source>
        <dbReference type="Proteomes" id="UP000233551"/>
    </source>
</evidence>
<gene>
    <name evidence="1" type="ORF">CRG98_009594</name>
</gene>
<protein>
    <recommendedName>
        <fullName evidence="3">RNase H type-1 domain-containing protein</fullName>
    </recommendedName>
</protein>
<name>A0A2I0KNC5_PUNGR</name>
<keyword evidence="2" id="KW-1185">Reference proteome</keyword>
<sequence>MKFLVELAGFWGIVAVFDSGRTNGSWDRNPRRSLCSTFRWILAFVRSILLSLLLEIGYGINLLLFSIIRPFYASQVFVLHDLIMVLKQSSGDFHLEATILFHLLTIFSPDSPIHRGIQFRRTPGRHFSALRLGSSSSRSPFGFGCLPICDFVRALVQRILWIGLPLLVLVVGRRNLQIFQEGFSWPTNAAARLIETSRSMSLPCLSPTDSGPPRSWQLVRWHKPPEGYFKLNSDGASRGNPGLAGLGGIIRDEKR</sequence>
<evidence type="ECO:0008006" key="3">
    <source>
        <dbReference type="Google" id="ProtNLM"/>
    </source>
</evidence>
<dbReference type="AlphaFoldDB" id="A0A2I0KNC5"/>
<dbReference type="EMBL" id="PGOL01000477">
    <property type="protein sequence ID" value="PKI69991.1"/>
    <property type="molecule type" value="Genomic_DNA"/>
</dbReference>